<evidence type="ECO:0008006" key="3">
    <source>
        <dbReference type="Google" id="ProtNLM"/>
    </source>
</evidence>
<organism evidence="1 2">
    <name type="scientific">Nibrella saemangeumensis</name>
    <dbReference type="NCBI Taxonomy" id="1084526"/>
    <lineage>
        <taxon>Bacteria</taxon>
        <taxon>Pseudomonadati</taxon>
        <taxon>Bacteroidota</taxon>
        <taxon>Cytophagia</taxon>
        <taxon>Cytophagales</taxon>
        <taxon>Spirosomataceae</taxon>
        <taxon>Nibrella</taxon>
    </lineage>
</organism>
<dbReference type="RefSeq" id="WP_345239390.1">
    <property type="nucleotide sequence ID" value="NZ_BAABHD010000001.1"/>
</dbReference>
<accession>A0ABP8M9J4</accession>
<protein>
    <recommendedName>
        <fullName evidence="3">Addiction module component</fullName>
    </recommendedName>
</protein>
<name>A0ABP8M9J4_9BACT</name>
<dbReference type="EMBL" id="BAABHD010000001">
    <property type="protein sequence ID" value="GAA4445742.1"/>
    <property type="molecule type" value="Genomic_DNA"/>
</dbReference>
<evidence type="ECO:0000313" key="1">
    <source>
        <dbReference type="EMBL" id="GAA4445742.1"/>
    </source>
</evidence>
<dbReference type="Proteomes" id="UP001501175">
    <property type="component" value="Unassembled WGS sequence"/>
</dbReference>
<proteinExistence type="predicted"/>
<comment type="caution">
    <text evidence="1">The sequence shown here is derived from an EMBL/GenBank/DDBJ whole genome shotgun (WGS) entry which is preliminary data.</text>
</comment>
<sequence>MRVQVDIGFDELLKIVRTLPAGKLKQLKAEIEKEIKEEQSVDLETLLLNGPVATKKQLEKIAKNIEDINKWRTE</sequence>
<evidence type="ECO:0000313" key="2">
    <source>
        <dbReference type="Proteomes" id="UP001501175"/>
    </source>
</evidence>
<gene>
    <name evidence="1" type="ORF">GCM10023189_00020</name>
</gene>
<reference evidence="2" key="1">
    <citation type="journal article" date="2019" name="Int. J. Syst. Evol. Microbiol.">
        <title>The Global Catalogue of Microorganisms (GCM) 10K type strain sequencing project: providing services to taxonomists for standard genome sequencing and annotation.</title>
        <authorList>
            <consortium name="The Broad Institute Genomics Platform"/>
            <consortium name="The Broad Institute Genome Sequencing Center for Infectious Disease"/>
            <person name="Wu L."/>
            <person name="Ma J."/>
        </authorList>
    </citation>
    <scope>NUCLEOTIDE SEQUENCE [LARGE SCALE GENOMIC DNA]</scope>
    <source>
        <strain evidence="2">JCM 17927</strain>
    </source>
</reference>
<keyword evidence="2" id="KW-1185">Reference proteome</keyword>